<dbReference type="GeneID" id="106014120"/>
<keyword evidence="2" id="KW-1185">Reference proteome</keyword>
<keyword evidence="1" id="KW-1133">Transmembrane helix</keyword>
<evidence type="ECO:0000256" key="1">
    <source>
        <dbReference type="SAM" id="Phobius"/>
    </source>
</evidence>
<gene>
    <name evidence="3" type="primary">LOC106014120</name>
</gene>
<name>A0ABM1AFG2_APLCA</name>
<sequence length="359" mass="39310">HVFSDKPWGTSQFNGLLQSSDVITSHLSCVRELTGAELPDVYHKPLGGSVLVDLRHVTGCEARDFDDPPYPIANNTVALARSLITKIFGTFWERIFNSILGNIKEAAPLSSCLQFAGRQISGRCTNHVFSDKPWGTSQFNGLLQSSDVITSHLSCVRELTGAELPDVYHKPLGGSVLVDLRHVTGCEARDFDDPPYPIANNTVALARGNCSVLEKAQIVHERLGAALLVVDYMGHPWTNTTYGHDLANFSLFHNTSIPVALIQGRQFAEVRELTDPVTVNLLSRGGPRFGLSLTLLLFLNLFVILIAGLWSGVKDSNKVTLGLKPVVAIHKCLSDRPEERFIHRLDRLALGKVGVVAVM</sequence>
<protein>
    <submittedName>
        <fullName evidence="3">Uncharacterized protein LOC106014120</fullName>
    </submittedName>
</protein>
<proteinExistence type="predicted"/>
<keyword evidence="1" id="KW-0472">Membrane</keyword>
<evidence type="ECO:0000313" key="2">
    <source>
        <dbReference type="Proteomes" id="UP000694888"/>
    </source>
</evidence>
<dbReference type="Gene3D" id="3.50.30.30">
    <property type="match status" value="1"/>
</dbReference>
<feature type="non-terminal residue" evidence="3">
    <location>
        <position position="1"/>
    </location>
</feature>
<feature type="non-terminal residue" evidence="3">
    <location>
        <position position="359"/>
    </location>
</feature>
<dbReference type="Proteomes" id="UP000694888">
    <property type="component" value="Unplaced"/>
</dbReference>
<accession>A0ABM1AFG2</accession>
<organism evidence="2 3">
    <name type="scientific">Aplysia californica</name>
    <name type="common">California sea hare</name>
    <dbReference type="NCBI Taxonomy" id="6500"/>
    <lineage>
        <taxon>Eukaryota</taxon>
        <taxon>Metazoa</taxon>
        <taxon>Spiralia</taxon>
        <taxon>Lophotrochozoa</taxon>
        <taxon>Mollusca</taxon>
        <taxon>Gastropoda</taxon>
        <taxon>Heterobranchia</taxon>
        <taxon>Euthyneura</taxon>
        <taxon>Tectipleura</taxon>
        <taxon>Aplysiida</taxon>
        <taxon>Aplysioidea</taxon>
        <taxon>Aplysiidae</taxon>
        <taxon>Aplysia</taxon>
    </lineage>
</organism>
<dbReference type="RefSeq" id="XP_012946628.1">
    <property type="nucleotide sequence ID" value="XM_013091174.1"/>
</dbReference>
<feature type="transmembrane region" description="Helical" evidence="1">
    <location>
        <begin position="289"/>
        <end position="310"/>
    </location>
</feature>
<evidence type="ECO:0000313" key="3">
    <source>
        <dbReference type="RefSeq" id="XP_012946628.1"/>
    </source>
</evidence>
<keyword evidence="1" id="KW-0812">Transmembrane</keyword>
<reference evidence="3" key="1">
    <citation type="submission" date="2025-08" db="UniProtKB">
        <authorList>
            <consortium name="RefSeq"/>
        </authorList>
    </citation>
    <scope>IDENTIFICATION</scope>
</reference>